<dbReference type="SUPFAM" id="SSF48019">
    <property type="entry name" value="post-AAA+ oligomerization domain-like"/>
    <property type="match status" value="1"/>
</dbReference>
<comment type="caution">
    <text evidence="9">The sequence shown here is derived from an EMBL/GenBank/DDBJ whole genome shotgun (WGS) entry which is preliminary data.</text>
</comment>
<reference evidence="9 10" key="1">
    <citation type="journal article" date="2016" name="Nat. Commun.">
        <title>Thousands of microbial genomes shed light on interconnected biogeochemical processes in an aquifer system.</title>
        <authorList>
            <person name="Anantharaman K."/>
            <person name="Brown C.T."/>
            <person name="Hug L.A."/>
            <person name="Sharon I."/>
            <person name="Castelle C.J."/>
            <person name="Probst A.J."/>
            <person name="Thomas B.C."/>
            <person name="Singh A."/>
            <person name="Wilkins M.J."/>
            <person name="Karaoz U."/>
            <person name="Brodie E.L."/>
            <person name="Williams K.H."/>
            <person name="Hubbard S.S."/>
            <person name="Banfield J.F."/>
        </authorList>
    </citation>
    <scope>NUCLEOTIDE SEQUENCE [LARGE SCALE GENOMIC DNA]</scope>
</reference>
<organism evidence="9 10">
    <name type="scientific">Candidatus Uhrbacteria bacterium RIFCSPLOWO2_02_FULL_48_12</name>
    <dbReference type="NCBI Taxonomy" id="1802407"/>
    <lineage>
        <taxon>Bacteria</taxon>
        <taxon>Candidatus Uhriibacteriota</taxon>
    </lineage>
</organism>
<comment type="similarity">
    <text evidence="6">Belongs to the DNA polymerase HolA subunit family.</text>
</comment>
<dbReference type="AlphaFoldDB" id="A0A1F7VA91"/>
<dbReference type="PANTHER" id="PTHR34388">
    <property type="entry name" value="DNA POLYMERASE III SUBUNIT DELTA"/>
    <property type="match status" value="1"/>
</dbReference>
<dbReference type="PANTHER" id="PTHR34388:SF1">
    <property type="entry name" value="DNA POLYMERASE III SUBUNIT DELTA"/>
    <property type="match status" value="1"/>
</dbReference>
<dbReference type="Proteomes" id="UP000178723">
    <property type="component" value="Unassembled WGS sequence"/>
</dbReference>
<keyword evidence="2" id="KW-0808">Transferase</keyword>
<protein>
    <recommendedName>
        <fullName evidence="1">DNA-directed DNA polymerase</fullName>
        <ecNumber evidence="1">2.7.7.7</ecNumber>
    </recommendedName>
</protein>
<evidence type="ECO:0000256" key="7">
    <source>
        <dbReference type="ARBA" id="ARBA00049244"/>
    </source>
</evidence>
<dbReference type="InterPro" id="IPR008921">
    <property type="entry name" value="DNA_pol3_clamp-load_cplx_C"/>
</dbReference>
<evidence type="ECO:0000313" key="10">
    <source>
        <dbReference type="Proteomes" id="UP000178723"/>
    </source>
</evidence>
<dbReference type="InterPro" id="IPR048466">
    <property type="entry name" value="DNA_pol3_delta-like_C"/>
</dbReference>
<name>A0A1F7VA91_9BACT</name>
<evidence type="ECO:0000256" key="1">
    <source>
        <dbReference type="ARBA" id="ARBA00012417"/>
    </source>
</evidence>
<evidence type="ECO:0000259" key="8">
    <source>
        <dbReference type="Pfam" id="PF21694"/>
    </source>
</evidence>
<evidence type="ECO:0000256" key="2">
    <source>
        <dbReference type="ARBA" id="ARBA00022679"/>
    </source>
</evidence>
<feature type="domain" description="DNA polymerase III delta subunit-like C-terminal" evidence="8">
    <location>
        <begin position="200"/>
        <end position="313"/>
    </location>
</feature>
<evidence type="ECO:0000313" key="9">
    <source>
        <dbReference type="EMBL" id="OGL87381.1"/>
    </source>
</evidence>
<keyword evidence="4" id="KW-0235">DNA replication</keyword>
<dbReference type="Gene3D" id="3.40.50.300">
    <property type="entry name" value="P-loop containing nucleotide triphosphate hydrolases"/>
    <property type="match status" value="1"/>
</dbReference>
<accession>A0A1F7VA91</accession>
<dbReference type="GO" id="GO:0006261">
    <property type="term" value="P:DNA-templated DNA replication"/>
    <property type="evidence" value="ECO:0007669"/>
    <property type="project" value="TreeGrafter"/>
</dbReference>
<dbReference type="NCBIfam" id="TIGR01128">
    <property type="entry name" value="holA"/>
    <property type="match status" value="1"/>
</dbReference>
<dbReference type="GO" id="GO:0003677">
    <property type="term" value="F:DNA binding"/>
    <property type="evidence" value="ECO:0007669"/>
    <property type="project" value="InterPro"/>
</dbReference>
<dbReference type="EC" id="2.7.7.7" evidence="1"/>
<dbReference type="SUPFAM" id="SSF52540">
    <property type="entry name" value="P-loop containing nucleoside triphosphate hydrolases"/>
    <property type="match status" value="1"/>
</dbReference>
<proteinExistence type="inferred from homology"/>
<dbReference type="Gene3D" id="1.10.8.60">
    <property type="match status" value="1"/>
</dbReference>
<sequence>MVFLITGPDTYRARRKLRELKDKFLKEVDPSGLNIHTVIGPTLTVEGVRHHLESQPLLARRRFVIFENVLSPKKKEVIEALVAALEREGNRKEGEDNIAIFFEDDEPTAKNKLHSWLIKHAHLLRFAALQGHELAAWTEDEWRRRGRQIDKRAMRRLLASTGNDLWQLSGEIKKIDAYLEAGAIVDEKTVILIAKEPFDDNIFAFTDAVLNGDLKKSAPMLMEHLEREMAPQQLVALLEKQLRVLLLLAEAPAGRMPPTLPGIHPYMVRKLWPLAKQYSTARLKKIYADLGQVDVDLKSSAGDAKTLLLTFLTSCSKVS</sequence>
<dbReference type="GO" id="GO:0003887">
    <property type="term" value="F:DNA-directed DNA polymerase activity"/>
    <property type="evidence" value="ECO:0007669"/>
    <property type="project" value="UniProtKB-KW"/>
</dbReference>
<dbReference type="Gene3D" id="1.20.272.10">
    <property type="match status" value="1"/>
</dbReference>
<dbReference type="InterPro" id="IPR005790">
    <property type="entry name" value="DNA_polIII_delta"/>
</dbReference>
<dbReference type="STRING" id="1802407.A3I40_03765"/>
<evidence type="ECO:0000256" key="4">
    <source>
        <dbReference type="ARBA" id="ARBA00022705"/>
    </source>
</evidence>
<dbReference type="InterPro" id="IPR027417">
    <property type="entry name" value="P-loop_NTPase"/>
</dbReference>
<dbReference type="Pfam" id="PF21694">
    <property type="entry name" value="DNA_pol3_delta_C"/>
    <property type="match status" value="1"/>
</dbReference>
<evidence type="ECO:0000256" key="6">
    <source>
        <dbReference type="ARBA" id="ARBA00034754"/>
    </source>
</evidence>
<dbReference type="GO" id="GO:0009360">
    <property type="term" value="C:DNA polymerase III complex"/>
    <property type="evidence" value="ECO:0007669"/>
    <property type="project" value="TreeGrafter"/>
</dbReference>
<dbReference type="EMBL" id="MGEP01000014">
    <property type="protein sequence ID" value="OGL87381.1"/>
    <property type="molecule type" value="Genomic_DNA"/>
</dbReference>
<keyword evidence="5" id="KW-0239">DNA-directed DNA polymerase</keyword>
<gene>
    <name evidence="9" type="ORF">A3I40_03765</name>
</gene>
<keyword evidence="3" id="KW-0548">Nucleotidyltransferase</keyword>
<evidence type="ECO:0000256" key="3">
    <source>
        <dbReference type="ARBA" id="ARBA00022695"/>
    </source>
</evidence>
<evidence type="ECO:0000256" key="5">
    <source>
        <dbReference type="ARBA" id="ARBA00022932"/>
    </source>
</evidence>
<comment type="catalytic activity">
    <reaction evidence="7">
        <text>DNA(n) + a 2'-deoxyribonucleoside 5'-triphosphate = DNA(n+1) + diphosphate</text>
        <dbReference type="Rhea" id="RHEA:22508"/>
        <dbReference type="Rhea" id="RHEA-COMP:17339"/>
        <dbReference type="Rhea" id="RHEA-COMP:17340"/>
        <dbReference type="ChEBI" id="CHEBI:33019"/>
        <dbReference type="ChEBI" id="CHEBI:61560"/>
        <dbReference type="ChEBI" id="CHEBI:173112"/>
        <dbReference type="EC" id="2.7.7.7"/>
    </reaction>
</comment>